<proteinExistence type="predicted"/>
<reference evidence="1 2" key="1">
    <citation type="submission" date="2021-10" db="EMBL/GenBank/DDBJ databases">
        <title>Genome sequencing of Xanthomonas strains from NCPPB.</title>
        <authorList>
            <person name="Hussein R."/>
            <person name="Harrison J."/>
            <person name="Studholme D.J."/>
            <person name="Vicente J."/>
            <person name="Grant M."/>
        </authorList>
    </citation>
    <scope>NUCLEOTIDE SEQUENCE [LARGE SCALE GENOMIC DNA]</scope>
    <source>
        <strain evidence="1 2">NCPPB 101</strain>
    </source>
</reference>
<accession>A0ABS8HKE1</accession>
<evidence type="ECO:0000313" key="2">
    <source>
        <dbReference type="Proteomes" id="UP001199206"/>
    </source>
</evidence>
<dbReference type="Proteomes" id="UP001199206">
    <property type="component" value="Unassembled WGS sequence"/>
</dbReference>
<comment type="caution">
    <text evidence="1">The sequence shown here is derived from an EMBL/GenBank/DDBJ whole genome shotgun (WGS) entry which is preliminary data.</text>
</comment>
<evidence type="ECO:0000313" key="1">
    <source>
        <dbReference type="EMBL" id="MCC4622666.1"/>
    </source>
</evidence>
<feature type="non-terminal residue" evidence="1">
    <location>
        <position position="1"/>
    </location>
</feature>
<gene>
    <name evidence="1" type="ORF">LL965_22505</name>
</gene>
<dbReference type="EMBL" id="JAJGQJ010000139">
    <property type="protein sequence ID" value="MCC4622666.1"/>
    <property type="molecule type" value="Genomic_DNA"/>
</dbReference>
<keyword evidence="2" id="KW-1185">Reference proteome</keyword>
<protein>
    <submittedName>
        <fullName evidence="1">Uncharacterized protein</fullName>
    </submittedName>
</protein>
<organism evidence="1 2">
    <name type="scientific">Xanthomonas cassavae CFBP 4642</name>
    <dbReference type="NCBI Taxonomy" id="1219375"/>
    <lineage>
        <taxon>Bacteria</taxon>
        <taxon>Pseudomonadati</taxon>
        <taxon>Pseudomonadota</taxon>
        <taxon>Gammaproteobacteria</taxon>
        <taxon>Lysobacterales</taxon>
        <taxon>Lysobacteraceae</taxon>
        <taxon>Xanthomonas</taxon>
    </lineage>
</organism>
<name>A0ABS8HKE1_9XANT</name>
<sequence>RSKCVMSRIGQFAGRCDYLISVALNAANSEYQLTVPTDPDRDLDEILATLLDDMHRMADTHQCFLEASFSTDDGRHWD</sequence>